<dbReference type="Proteomes" id="UP000551327">
    <property type="component" value="Unassembled WGS sequence"/>
</dbReference>
<dbReference type="SUPFAM" id="SSF102400">
    <property type="entry name" value="DNA polymerase III chi subunit"/>
    <property type="match status" value="1"/>
</dbReference>
<dbReference type="InterPro" id="IPR007459">
    <property type="entry name" value="DNA_pol3_chi"/>
</dbReference>
<accession>A0A7X1KPN1</accession>
<dbReference type="Pfam" id="PF04364">
    <property type="entry name" value="DNA_pol3_chi"/>
    <property type="match status" value="1"/>
</dbReference>
<evidence type="ECO:0000313" key="1">
    <source>
        <dbReference type="EMBL" id="MBC2668894.1"/>
    </source>
</evidence>
<name>A0A7X1KPN1_9SPHN</name>
<dbReference type="Gene3D" id="3.40.50.10110">
    <property type="entry name" value="DNA polymerase III subunit chi"/>
    <property type="match status" value="1"/>
</dbReference>
<organism evidence="1 2">
    <name type="scientific">Novosphingobium piscinae</name>
    <dbReference type="NCBI Taxonomy" id="1507448"/>
    <lineage>
        <taxon>Bacteria</taxon>
        <taxon>Pseudomonadati</taxon>
        <taxon>Pseudomonadota</taxon>
        <taxon>Alphaproteobacteria</taxon>
        <taxon>Sphingomonadales</taxon>
        <taxon>Sphingomonadaceae</taxon>
        <taxon>Novosphingobium</taxon>
    </lineage>
</organism>
<dbReference type="RefSeq" id="WP_185678780.1">
    <property type="nucleotide sequence ID" value="NZ_JACLAX010000005.1"/>
</dbReference>
<proteinExistence type="predicted"/>
<keyword evidence="2" id="KW-1185">Reference proteome</keyword>
<dbReference type="GO" id="GO:0003677">
    <property type="term" value="F:DNA binding"/>
    <property type="evidence" value="ECO:0007669"/>
    <property type="project" value="InterPro"/>
</dbReference>
<reference evidence="1 2" key="1">
    <citation type="submission" date="2020-08" db="EMBL/GenBank/DDBJ databases">
        <title>The genome sequence of type strain Novosphingobium piscinae KCTC 42194.</title>
        <authorList>
            <person name="Liu Y."/>
        </authorList>
    </citation>
    <scope>NUCLEOTIDE SEQUENCE [LARGE SCALE GENOMIC DNA]</scope>
    <source>
        <strain evidence="1 2">KCTC 42194</strain>
    </source>
</reference>
<dbReference type="EMBL" id="JACLAX010000005">
    <property type="protein sequence ID" value="MBC2668894.1"/>
    <property type="molecule type" value="Genomic_DNA"/>
</dbReference>
<gene>
    <name evidence="1" type="ORF">H7F53_07045</name>
</gene>
<protein>
    <submittedName>
        <fullName evidence="1">DNA polymerase III subunit chi</fullName>
    </submittedName>
</protein>
<evidence type="ECO:0000313" key="2">
    <source>
        <dbReference type="Proteomes" id="UP000551327"/>
    </source>
</evidence>
<dbReference type="GO" id="GO:0006260">
    <property type="term" value="P:DNA replication"/>
    <property type="evidence" value="ECO:0007669"/>
    <property type="project" value="InterPro"/>
</dbReference>
<comment type="caution">
    <text evidence="1">The sequence shown here is derived from an EMBL/GenBank/DDBJ whole genome shotgun (WGS) entry which is preliminary data.</text>
</comment>
<sequence>MRVDFYQVGQDPVPEIVALLARNTLKAGERLLVVGEPDDLLDAIGEALWRAAPADSFLANGRTDQPHAARQPVLLSNRLDPANGARFCVLADGIWREPEGFERTFLVFDAATLDAARACWRMLGEREGLERHFWRQEGGRWVKAG</sequence>
<dbReference type="AlphaFoldDB" id="A0A7X1KPN1"/>
<dbReference type="InterPro" id="IPR036768">
    <property type="entry name" value="PolIII_chi_sf"/>
</dbReference>
<dbReference type="GO" id="GO:0003887">
    <property type="term" value="F:DNA-directed DNA polymerase activity"/>
    <property type="evidence" value="ECO:0007669"/>
    <property type="project" value="InterPro"/>
</dbReference>